<reference evidence="22" key="3">
    <citation type="submission" date="2025-09" db="UniProtKB">
        <authorList>
            <consortium name="Ensembl"/>
        </authorList>
    </citation>
    <scope>IDENTIFICATION</scope>
</reference>
<dbReference type="Proteomes" id="UP000694620">
    <property type="component" value="Chromosome 6"/>
</dbReference>
<organism evidence="22 23">
    <name type="scientific">Erpetoichthys calabaricus</name>
    <name type="common">Rope fish</name>
    <name type="synonym">Calamoichthys calabaricus</name>
    <dbReference type="NCBI Taxonomy" id="27687"/>
    <lineage>
        <taxon>Eukaryota</taxon>
        <taxon>Metazoa</taxon>
        <taxon>Chordata</taxon>
        <taxon>Craniata</taxon>
        <taxon>Vertebrata</taxon>
        <taxon>Euteleostomi</taxon>
        <taxon>Actinopterygii</taxon>
        <taxon>Polypteriformes</taxon>
        <taxon>Polypteridae</taxon>
        <taxon>Erpetoichthys</taxon>
    </lineage>
</organism>
<dbReference type="FunFam" id="2.60.120.200:FF:000088">
    <property type="entry name" value="Contactin associated protein-like 2"/>
    <property type="match status" value="1"/>
</dbReference>
<feature type="domain" description="Fibrinogen C-terminal" evidence="21">
    <location>
        <begin position="502"/>
        <end position="554"/>
    </location>
</feature>
<evidence type="ECO:0000259" key="19">
    <source>
        <dbReference type="PROSITE" id="PS50025"/>
    </source>
</evidence>
<comment type="similarity">
    <text evidence="3">Belongs to the neurexin family.</text>
</comment>
<feature type="disulfide bond" evidence="16">
    <location>
        <begin position="848"/>
        <end position="875"/>
    </location>
</feature>
<dbReference type="InterPro" id="IPR050372">
    <property type="entry name" value="Neurexin-related_CASP"/>
</dbReference>
<dbReference type="PROSITE" id="PS01286">
    <property type="entry name" value="FA58C_2"/>
    <property type="match status" value="1"/>
</dbReference>
<feature type="domain" description="F5/8 type C" evidence="18">
    <location>
        <begin position="50"/>
        <end position="93"/>
    </location>
</feature>
<comment type="caution">
    <text evidence="15">Lacks conserved residue(s) required for the propagation of feature annotation.</text>
</comment>
<evidence type="ECO:0000256" key="4">
    <source>
        <dbReference type="ARBA" id="ARBA00022536"/>
    </source>
</evidence>
<reference evidence="22" key="2">
    <citation type="submission" date="2025-08" db="UniProtKB">
        <authorList>
            <consortium name="Ensembl"/>
        </authorList>
    </citation>
    <scope>IDENTIFICATION</scope>
</reference>
<dbReference type="SMART" id="SM00181">
    <property type="entry name" value="EGF"/>
    <property type="match status" value="2"/>
</dbReference>
<dbReference type="PROSITE" id="PS50022">
    <property type="entry name" value="FA58C_3"/>
    <property type="match status" value="1"/>
</dbReference>
<feature type="domain" description="Laminin G" evidence="19">
    <location>
        <begin position="711"/>
        <end position="875"/>
    </location>
</feature>
<keyword evidence="9" id="KW-0130">Cell adhesion</keyword>
<evidence type="ECO:0000256" key="14">
    <source>
        <dbReference type="ARBA" id="ARBA00023180"/>
    </source>
</evidence>
<dbReference type="CDD" id="cd00110">
    <property type="entry name" value="LamG"/>
    <property type="match status" value="4"/>
</dbReference>
<dbReference type="Ensembl" id="ENSECRT00000002981.1">
    <property type="protein sequence ID" value="ENSECRP00000002932.1"/>
    <property type="gene ID" value="ENSECRG00000001973.1"/>
</dbReference>
<dbReference type="Gene3D" id="2.60.120.260">
    <property type="entry name" value="Galactose-binding domain-like"/>
    <property type="match status" value="1"/>
</dbReference>
<feature type="domain" description="Laminin G" evidence="19">
    <location>
        <begin position="916"/>
        <end position="1104"/>
    </location>
</feature>
<evidence type="ECO:0000259" key="18">
    <source>
        <dbReference type="PROSITE" id="PS50022"/>
    </source>
</evidence>
<dbReference type="SMART" id="SM00294">
    <property type="entry name" value="4.1m"/>
    <property type="match status" value="1"/>
</dbReference>
<evidence type="ECO:0000256" key="5">
    <source>
        <dbReference type="ARBA" id="ARBA00022553"/>
    </source>
</evidence>
<dbReference type="InterPro" id="IPR001791">
    <property type="entry name" value="Laminin_G"/>
</dbReference>
<dbReference type="InterPro" id="IPR003585">
    <property type="entry name" value="Neurexin-like"/>
</dbReference>
<dbReference type="GO" id="GO:0007417">
    <property type="term" value="P:central nervous system development"/>
    <property type="evidence" value="ECO:0007669"/>
    <property type="project" value="UniProtKB-ARBA"/>
</dbReference>
<keyword evidence="11 17" id="KW-1133">Transmembrane helix</keyword>
<gene>
    <name evidence="22" type="primary">CNTNAP2</name>
</gene>
<dbReference type="PROSITE" id="PS50026">
    <property type="entry name" value="EGF_3"/>
    <property type="match status" value="2"/>
</dbReference>
<keyword evidence="6 17" id="KW-0812">Transmembrane</keyword>
<keyword evidence="7" id="KW-0732">Signal</keyword>
<dbReference type="AlphaFoldDB" id="A0A8C4RIA7"/>
<evidence type="ECO:0000256" key="3">
    <source>
        <dbReference type="ARBA" id="ARBA00010241"/>
    </source>
</evidence>
<dbReference type="SUPFAM" id="SSF49899">
    <property type="entry name" value="Concanavalin A-like lectins/glucanases"/>
    <property type="match status" value="4"/>
</dbReference>
<dbReference type="FunFam" id="2.60.120.200:FF:000026">
    <property type="entry name" value="contactin-associated protein-like 4 isoform X1"/>
    <property type="match status" value="1"/>
</dbReference>
<keyword evidence="8" id="KW-0677">Repeat</keyword>
<dbReference type="GO" id="GO:0033010">
    <property type="term" value="C:paranodal junction"/>
    <property type="evidence" value="ECO:0007669"/>
    <property type="project" value="UniProtKB-SubCell"/>
</dbReference>
<dbReference type="InterPro" id="IPR000742">
    <property type="entry name" value="EGF"/>
</dbReference>
<dbReference type="InterPro" id="IPR002181">
    <property type="entry name" value="Fibrinogen_a/b/g_C_dom"/>
</dbReference>
<dbReference type="GeneTree" id="ENSGT00940000154516"/>
<keyword evidence="14" id="KW-0325">Glycoprotein</keyword>
<sequence length="1216" mass="135663">IFIYVQYILGGLPLLALLANPLCLRYAPATLHLCCSCCEEGVERTPRRRGNTNTESVVRYDLQHSVVARYLRFVPLDWNGEGQIGLRIEVYGCPYWADVINFDGNGVISYRFKNKKMKTLKDVISLKFKTSESEGVIFHGEGQQGDYITLELKKAKLTLQLNLGSNQYGSIYGHTSVTTGSLLDDHHWHSVVIERYGRNINLTLDRHMQHFRTNGEFDHLDLDYELSFGGMPFSGKPSSSSRKNFKGCMESINYNGNNITDLARRKKLDTSNVGNLSFSCVEPHSVPVFFNATSYLQLPGHPNQDVMSVSFQFRTWNPNGLLLYCTLADGLGMVQIDLNDGKVSVHINVTQTKKSRIDISSGSSLNDGQWHEVRFQAKENFAMLTIDGDEASAVRTNSPIQIKTGNQYYFGGYMRRINASVLAPTLRSFQGCMQLIYVDNQLVDLHSLEQRKVGSFENISIDMCAIIDRCMPNHCEHGGKCTQTWDNFKCNCDGTGYSGATCHNSIYEQSCEAYKHLGKTSDSYWIDPDGSGSLGHFKVYCNMTDDKVWTTIIHDLQPQTSVSGSTPEKPKELQLNYSASMDQISAITFSAEHCEQHISYSCRMSRLLNSPDGTPYTWWVGKGNEKQYYWGGSAPGIQKCACGIERNCTDPRFSCNCDADNKQWRKDTGLLSYKEHLPVSQLVIGDTSRSGSEAKLAVGPLRCQGDRNYWNAASFNTPSSYLHFSTFQGETSADISFYFKTSATYGVFLENLGNADFIRLELKSPTHISFSFDVGNGPIELLVRSPSPLNDDQWHHVVAERNIKQASLQLDHIYKEVRQAPAQGHTRLELYSQLYVGAAGGHRGFLGCIRSLKMNGITLDLEERAKVTPGVNPGCSGHCTSYGMYCQNGGTCVEKYNGYSCNCSKTAFDGPFCTKDVGAFFEAGTWIKYSIPQPPIANLTREDLSLSFSTTNTPSILMYIGSHIQDYIAVVLRTLQIRYNLGGMKEAFKIDLDHRNVANGQPHSLNISRHKRDIQLQLDHYPPVNYALPEAADIYFNLTKTLFLGRVVETGKLDPELIQKYNTPGFVGCLSRVQFNQIAPLKAALGSRSISPVHIQGELVESNCGASPLTIPPMSAATDPWHLDSASPDFPLNEERVIPDGVNRNSAIIGGVIAVVIFTILCTLVFLIRYMFRHKGTYHTNEAKGAECADNADAAIMSNDPNFTETIDESKKEWFI</sequence>
<keyword evidence="13 16" id="KW-1015">Disulfide bond</keyword>
<evidence type="ECO:0000256" key="1">
    <source>
        <dbReference type="ARBA" id="ARBA00004403"/>
    </source>
</evidence>
<name>A0A8C4RIA7_ERPCA</name>
<dbReference type="InterPro" id="IPR000421">
    <property type="entry name" value="FA58C"/>
</dbReference>
<evidence type="ECO:0000256" key="17">
    <source>
        <dbReference type="SAM" id="Phobius"/>
    </source>
</evidence>
<dbReference type="CDD" id="cd00054">
    <property type="entry name" value="EGF_CA"/>
    <property type="match status" value="2"/>
</dbReference>
<evidence type="ECO:0000259" key="20">
    <source>
        <dbReference type="PROSITE" id="PS50026"/>
    </source>
</evidence>
<evidence type="ECO:0000256" key="11">
    <source>
        <dbReference type="ARBA" id="ARBA00022989"/>
    </source>
</evidence>
<evidence type="ECO:0000313" key="22">
    <source>
        <dbReference type="Ensembl" id="ENSECRP00000002932.1"/>
    </source>
</evidence>
<dbReference type="InterPro" id="IPR013320">
    <property type="entry name" value="ConA-like_dom_sf"/>
</dbReference>
<dbReference type="SMART" id="SM00282">
    <property type="entry name" value="LamG"/>
    <property type="match status" value="4"/>
</dbReference>
<feature type="transmembrane region" description="Helical" evidence="17">
    <location>
        <begin position="1147"/>
        <end position="1168"/>
    </location>
</feature>
<keyword evidence="23" id="KW-1185">Reference proteome</keyword>
<dbReference type="PROSITE" id="PS51406">
    <property type="entry name" value="FIBRINOGEN_C_2"/>
    <property type="match status" value="1"/>
</dbReference>
<dbReference type="SUPFAM" id="SSF56496">
    <property type="entry name" value="Fibrinogen C-terminal domain-like"/>
    <property type="match status" value="1"/>
</dbReference>
<dbReference type="FunFam" id="2.10.25.10:FF:000015">
    <property type="entry name" value="neurexin-1 isoform X1"/>
    <property type="match status" value="1"/>
</dbReference>
<dbReference type="FunFam" id="2.60.120.200:FF:000082">
    <property type="entry name" value="Contactin associated protein 1"/>
    <property type="match status" value="1"/>
</dbReference>
<dbReference type="Gene3D" id="2.10.25.10">
    <property type="entry name" value="Laminin"/>
    <property type="match status" value="2"/>
</dbReference>
<dbReference type="FunFam" id="2.60.120.1000:FF:000005">
    <property type="entry name" value="Contactin associated protein-like 2"/>
    <property type="match status" value="1"/>
</dbReference>
<keyword evidence="10" id="KW-0965">Cell junction</keyword>
<evidence type="ECO:0000256" key="7">
    <source>
        <dbReference type="ARBA" id="ARBA00022729"/>
    </source>
</evidence>
<evidence type="ECO:0000256" key="9">
    <source>
        <dbReference type="ARBA" id="ARBA00022889"/>
    </source>
</evidence>
<evidence type="ECO:0000256" key="10">
    <source>
        <dbReference type="ARBA" id="ARBA00022949"/>
    </source>
</evidence>
<dbReference type="InterPro" id="IPR036056">
    <property type="entry name" value="Fibrinogen-like_C"/>
</dbReference>
<dbReference type="Gene3D" id="2.60.120.1000">
    <property type="match status" value="1"/>
</dbReference>
<dbReference type="PROSITE" id="PS50025">
    <property type="entry name" value="LAM_G_DOMAIN"/>
    <property type="match status" value="4"/>
</dbReference>
<dbReference type="Pfam" id="PF02210">
    <property type="entry name" value="Laminin_G_2"/>
    <property type="match status" value="4"/>
</dbReference>
<feature type="domain" description="EGF-like" evidence="20">
    <location>
        <begin position="876"/>
        <end position="914"/>
    </location>
</feature>
<evidence type="ECO:0000259" key="21">
    <source>
        <dbReference type="PROSITE" id="PS51406"/>
    </source>
</evidence>
<feature type="domain" description="Laminin G" evidence="19">
    <location>
        <begin position="99"/>
        <end position="280"/>
    </location>
</feature>
<feature type="domain" description="Laminin G" evidence="19">
    <location>
        <begin position="285"/>
        <end position="464"/>
    </location>
</feature>
<dbReference type="PANTHER" id="PTHR15036:SF33">
    <property type="entry name" value="CONTACTIN-ASSOCIATED PROTEIN-LIKE 2"/>
    <property type="match status" value="1"/>
</dbReference>
<keyword evidence="12 17" id="KW-0472">Membrane</keyword>
<reference evidence="22" key="1">
    <citation type="submission" date="2021-06" db="EMBL/GenBank/DDBJ databases">
        <authorList>
            <consortium name="Wellcome Sanger Institute Data Sharing"/>
        </authorList>
    </citation>
    <scope>NUCLEOTIDE SEQUENCE [LARGE SCALE GENOMIC DNA]</scope>
</reference>
<dbReference type="Gene3D" id="2.60.120.200">
    <property type="match status" value="4"/>
</dbReference>
<proteinExistence type="inferred from homology"/>
<feature type="domain" description="EGF-like" evidence="20">
    <location>
        <begin position="466"/>
        <end position="503"/>
    </location>
</feature>
<dbReference type="PANTHER" id="PTHR15036">
    <property type="entry name" value="PIKACHURIN-LIKE PROTEIN"/>
    <property type="match status" value="1"/>
</dbReference>
<evidence type="ECO:0000313" key="23">
    <source>
        <dbReference type="Proteomes" id="UP000694620"/>
    </source>
</evidence>
<dbReference type="GO" id="GO:0007155">
    <property type="term" value="P:cell adhesion"/>
    <property type="evidence" value="ECO:0007669"/>
    <property type="project" value="UniProtKB-KW"/>
</dbReference>
<keyword evidence="4 15" id="KW-0245">EGF-like domain</keyword>
<comment type="subcellular location">
    <subcellularLocation>
        <location evidence="1">Cell junction</location>
        <location evidence="1">Paranodal septate junction</location>
    </subcellularLocation>
    <subcellularLocation>
        <location evidence="2">Membrane</location>
        <topology evidence="2">Single-pass type I membrane protein</topology>
    </subcellularLocation>
</comment>
<evidence type="ECO:0000256" key="16">
    <source>
        <dbReference type="PROSITE-ProRule" id="PRU00122"/>
    </source>
</evidence>
<evidence type="ECO:0000256" key="12">
    <source>
        <dbReference type="ARBA" id="ARBA00023136"/>
    </source>
</evidence>
<evidence type="ECO:0000256" key="8">
    <source>
        <dbReference type="ARBA" id="ARBA00022737"/>
    </source>
</evidence>
<keyword evidence="5" id="KW-0597">Phosphoprotein</keyword>
<dbReference type="GO" id="GO:0016020">
    <property type="term" value="C:membrane"/>
    <property type="evidence" value="ECO:0007669"/>
    <property type="project" value="UniProtKB-SubCell"/>
</dbReference>
<protein>
    <submittedName>
        <fullName evidence="22">Contactin associated protein 2</fullName>
    </submittedName>
</protein>
<accession>A0A8C4RIA7</accession>
<evidence type="ECO:0000256" key="13">
    <source>
        <dbReference type="ARBA" id="ARBA00023157"/>
    </source>
</evidence>
<evidence type="ECO:0000256" key="6">
    <source>
        <dbReference type="ARBA" id="ARBA00022692"/>
    </source>
</evidence>
<evidence type="ECO:0000256" key="2">
    <source>
        <dbReference type="ARBA" id="ARBA00004479"/>
    </source>
</evidence>
<evidence type="ECO:0000256" key="15">
    <source>
        <dbReference type="PROSITE-ProRule" id="PRU00076"/>
    </source>
</evidence>